<evidence type="ECO:0000256" key="8">
    <source>
        <dbReference type="ARBA" id="ARBA00031076"/>
    </source>
</evidence>
<keyword evidence="3" id="KW-0378">Hydrolase</keyword>
<evidence type="ECO:0000256" key="7">
    <source>
        <dbReference type="ARBA" id="ARBA00029618"/>
    </source>
</evidence>
<dbReference type="InterPro" id="IPR014756">
    <property type="entry name" value="Ig_E-set"/>
</dbReference>
<keyword evidence="12" id="KW-1185">Reference proteome</keyword>
<gene>
    <name evidence="11" type="primary">pulA</name>
    <name evidence="11" type="ORF">HAV22_19800</name>
</gene>
<evidence type="ECO:0000313" key="11">
    <source>
        <dbReference type="EMBL" id="NIA55881.1"/>
    </source>
</evidence>
<comment type="catalytic activity">
    <reaction evidence="5">
        <text>Hydrolysis of (1-&gt;6)-alpha-D-glucosidic linkages in pullulan, amylopectin and glycogen, and in the alpha- and beta-limit dextrins of amylopectin and glycogen.</text>
        <dbReference type="EC" id="3.2.1.41"/>
    </reaction>
</comment>
<evidence type="ECO:0000259" key="10">
    <source>
        <dbReference type="SMART" id="SM00642"/>
    </source>
</evidence>
<dbReference type="Gene3D" id="3.20.20.80">
    <property type="entry name" value="Glycosidases"/>
    <property type="match status" value="1"/>
</dbReference>
<evidence type="ECO:0000313" key="12">
    <source>
        <dbReference type="Proteomes" id="UP000716322"/>
    </source>
</evidence>
<dbReference type="InterPro" id="IPR013783">
    <property type="entry name" value="Ig-like_fold"/>
</dbReference>
<name>A0ABX0PET0_9BURK</name>
<dbReference type="SUPFAM" id="SSF81296">
    <property type="entry name" value="E set domains"/>
    <property type="match status" value="2"/>
</dbReference>
<sequence length="1038" mass="111290">MKSKSSLTSWRGVVTAACAGLLLAGCGAGDTAQPGAPSGNRMLALATSAAATPVAPGSIRMHFHRVQNDAAQWGVYSWDGPQKPSSAWITDRFMFASSDGFGGYVDIPLAAGKSAIWFLVTDGSGTKNCGADQHADLNADVATKGQEVWMLEGDCTVYANQPALSYGNLALAKAHWLSATTLAWPGADANGTYKLFYAANGGLAPTPGGAIGLSGAESAFELTVAALPDALRQKYPHLAGATGLRLLDADAAKVAAMVSGQFAIAQYDGGGNLVQVTSLQTAGLLDDLYAAKAAQAQLGVSFDRAGRATFRVWAPTAKSVALNLYATANAATPATVPLTRDAASGVWSTTANDPTLANRAYYTYTVQVLSRWADNKIVTNTVTDPYSVSLSANSARSFAANLDSVQMKPAGWDDQRIPKLDAPTDIALYELHIRDFSASDTTVPAAHRGKYLAFTDGDSHGMRHLKSLQKVGMTHVHLLPSFDFASVNEKGCVTPSIPDAAADSTAQQAAVAAVADTDCFNWGYDPVHYDAPEGSYATDADDGAVRVREFRAMVQALHEAGLRVTMDVVYNHTSQSQQGPLSVLDRIVPTYYYRLGSDGHILNDSCCADTAQENAMMGKLMIDSVSLWARQYKVDSFRFDIMGFTPLDLLKRLQASVNQAAGRDIYLYGEAWNFGSVANDARFVQARQANMAGTGIGSFNDRIRDAVRGGGCCDGGQWLVSQQGFINGVYLDPNSQSTQTRDDALRLADLVRVALSGTLRDYRFTDRFGSLRTNAQIDYFGQQAGFAANPAETINYVEAHDNQTLFDVNAYKLPQGTSLSDRVRVQTLGAAVNLLAQGVPFFHAGQEILRSKSLDRDSYNAGDWFNKLDYSYASNNFGVGLPMAGSNQDNWWLMSPILTNPLVKPDTRAILAAKGAFEDFLAIRSDTTLFRLRTAQDVIDRLKFYNVGPDQVPGIVALSIDGTRYPGAKYKAVVVVFNVDKVQKTIAIPELKGRKLQLHRAQRNGSDDVVRASAFDPAGGTFAIPARTAAVFVQNAND</sequence>
<dbReference type="Gene3D" id="2.60.40.1110">
    <property type="match status" value="1"/>
</dbReference>
<dbReference type="Gene3D" id="2.60.40.10">
    <property type="entry name" value="Immunoglobulins"/>
    <property type="match status" value="1"/>
</dbReference>
<feature type="domain" description="Glycosyl hydrolase family 13 catalytic" evidence="10">
    <location>
        <begin position="517"/>
        <end position="872"/>
    </location>
</feature>
<evidence type="ECO:0000256" key="9">
    <source>
        <dbReference type="SAM" id="SignalP"/>
    </source>
</evidence>
<dbReference type="Gene3D" id="2.60.40.1130">
    <property type="entry name" value="Rab geranylgeranyltransferase alpha-subunit, insert domain"/>
    <property type="match status" value="1"/>
</dbReference>
<comment type="caution">
    <text evidence="11">The sequence shown here is derived from an EMBL/GenBank/DDBJ whole genome shotgun (WGS) entry which is preliminary data.</text>
</comment>
<dbReference type="PANTHER" id="PTHR43002">
    <property type="entry name" value="GLYCOGEN DEBRANCHING ENZYME"/>
    <property type="match status" value="1"/>
</dbReference>
<dbReference type="EMBL" id="JAAQOM010000012">
    <property type="protein sequence ID" value="NIA55881.1"/>
    <property type="molecule type" value="Genomic_DNA"/>
</dbReference>
<dbReference type="InterPro" id="IPR017853">
    <property type="entry name" value="GH"/>
</dbReference>
<feature type="chain" id="PRO_5046089380" description="pullulanase" evidence="9">
    <location>
        <begin position="20"/>
        <end position="1038"/>
    </location>
</feature>
<keyword evidence="2 9" id="KW-0732">Signal</keyword>
<evidence type="ECO:0000256" key="6">
    <source>
        <dbReference type="ARBA" id="ARBA00024062"/>
    </source>
</evidence>
<dbReference type="Pfam" id="PF02922">
    <property type="entry name" value="CBM_48"/>
    <property type="match status" value="1"/>
</dbReference>
<organism evidence="11 12">
    <name type="scientific">Telluria antibiotica</name>
    <dbReference type="NCBI Taxonomy" id="2717319"/>
    <lineage>
        <taxon>Bacteria</taxon>
        <taxon>Pseudomonadati</taxon>
        <taxon>Pseudomonadota</taxon>
        <taxon>Betaproteobacteria</taxon>
        <taxon>Burkholderiales</taxon>
        <taxon>Oxalobacteraceae</taxon>
        <taxon>Telluria group</taxon>
        <taxon>Telluria</taxon>
    </lineage>
</organism>
<dbReference type="CDD" id="cd10315">
    <property type="entry name" value="CBM41_pullulanase"/>
    <property type="match status" value="1"/>
</dbReference>
<dbReference type="InterPro" id="IPR006047">
    <property type="entry name" value="GH13_cat_dom"/>
</dbReference>
<dbReference type="SUPFAM" id="SSF51011">
    <property type="entry name" value="Glycosyl hydrolase domain"/>
    <property type="match status" value="1"/>
</dbReference>
<evidence type="ECO:0000256" key="4">
    <source>
        <dbReference type="ARBA" id="ARBA00023295"/>
    </source>
</evidence>
<dbReference type="Gene3D" id="2.60.40.1180">
    <property type="entry name" value="Golgi alpha-mannosidase II"/>
    <property type="match status" value="1"/>
</dbReference>
<feature type="signal peptide" evidence="9">
    <location>
        <begin position="1"/>
        <end position="19"/>
    </location>
</feature>
<dbReference type="InterPro" id="IPR004193">
    <property type="entry name" value="Glyco_hydro_13_N"/>
</dbReference>
<evidence type="ECO:0000256" key="5">
    <source>
        <dbReference type="ARBA" id="ARBA00023965"/>
    </source>
</evidence>
<accession>A0ABX0PET0</accession>
<dbReference type="Proteomes" id="UP000716322">
    <property type="component" value="Unassembled WGS sequence"/>
</dbReference>
<dbReference type="InterPro" id="IPR024561">
    <property type="entry name" value="Pullul_strch_C"/>
</dbReference>
<dbReference type="SMART" id="SM00642">
    <property type="entry name" value="Aamy"/>
    <property type="match status" value="1"/>
</dbReference>
<dbReference type="CDD" id="cd11341">
    <property type="entry name" value="AmyAc_Pullulanase_LD-like"/>
    <property type="match status" value="1"/>
</dbReference>
<keyword evidence="4" id="KW-0326">Glycosidase</keyword>
<dbReference type="Pfam" id="PF03714">
    <property type="entry name" value="PUD"/>
    <property type="match status" value="1"/>
</dbReference>
<dbReference type="Pfam" id="PF11852">
    <property type="entry name" value="Pullul_strch_C"/>
    <property type="match status" value="1"/>
</dbReference>
<evidence type="ECO:0000256" key="2">
    <source>
        <dbReference type="ARBA" id="ARBA00022729"/>
    </source>
</evidence>
<proteinExistence type="inferred from homology"/>
<dbReference type="InterPro" id="IPR011839">
    <property type="entry name" value="Pullul_strch"/>
</dbReference>
<dbReference type="EC" id="3.2.1.41" evidence="6"/>
<comment type="similarity">
    <text evidence="1">Belongs to the glycosyl hydrolase 13 family.</text>
</comment>
<dbReference type="InterPro" id="IPR005323">
    <property type="entry name" value="CBM41_pullulanase"/>
</dbReference>
<dbReference type="Pfam" id="PF17967">
    <property type="entry name" value="Pullulanase_N2"/>
    <property type="match status" value="1"/>
</dbReference>
<dbReference type="InterPro" id="IPR013784">
    <property type="entry name" value="Carb-bd-like_fold"/>
</dbReference>
<protein>
    <recommendedName>
        <fullName evidence="6">pullulanase</fullName>
        <ecNumber evidence="6">3.2.1.41</ecNumber>
    </recommendedName>
    <alternativeName>
        <fullName evidence="7">Alpha-dextrin endo-1,6-alpha-glucosidase</fullName>
    </alternativeName>
    <alternativeName>
        <fullName evidence="8">Pullulan 6-glucanohydrolase</fullName>
    </alternativeName>
</protein>
<dbReference type="InterPro" id="IPR040671">
    <property type="entry name" value="Pullulanase_N2"/>
</dbReference>
<dbReference type="CDD" id="cd02860">
    <property type="entry name" value="E_set_Pullulanase"/>
    <property type="match status" value="1"/>
</dbReference>
<dbReference type="SUPFAM" id="SSF51445">
    <property type="entry name" value="(Trans)glycosidases"/>
    <property type="match status" value="1"/>
</dbReference>
<dbReference type="InterPro" id="IPR013780">
    <property type="entry name" value="Glyco_hydro_b"/>
</dbReference>
<reference evidence="11 12" key="1">
    <citation type="submission" date="2020-03" db="EMBL/GenBank/DDBJ databases">
        <title>Genome sequence of strain Massilia sp. TW-1.</title>
        <authorList>
            <person name="Chaudhary D.K."/>
        </authorList>
    </citation>
    <scope>NUCLEOTIDE SEQUENCE [LARGE SCALE GENOMIC DNA]</scope>
    <source>
        <strain evidence="11 12">TW-1</strain>
    </source>
</reference>
<evidence type="ECO:0000256" key="1">
    <source>
        <dbReference type="ARBA" id="ARBA00008061"/>
    </source>
</evidence>
<dbReference type="PROSITE" id="PS51257">
    <property type="entry name" value="PROKAR_LIPOPROTEIN"/>
    <property type="match status" value="1"/>
</dbReference>
<dbReference type="NCBIfam" id="TIGR02103">
    <property type="entry name" value="pullul_strch"/>
    <property type="match status" value="1"/>
</dbReference>
<dbReference type="SUPFAM" id="SSF49452">
    <property type="entry name" value="Starch-binding domain-like"/>
    <property type="match status" value="1"/>
</dbReference>
<evidence type="ECO:0000256" key="3">
    <source>
        <dbReference type="ARBA" id="ARBA00022801"/>
    </source>
</evidence>